<feature type="binding site" description="in other chain" evidence="6">
    <location>
        <begin position="405"/>
        <end position="413"/>
    </location>
    <ligand>
        <name>5-phospho-alpha-D-ribose 1-diphosphate</name>
        <dbReference type="ChEBI" id="CHEBI:58017"/>
        <note>ligand shared between dimeric partners</note>
    </ligand>
</feature>
<dbReference type="AlphaFoldDB" id="A0A524RM17"/>
<dbReference type="InterPro" id="IPR000836">
    <property type="entry name" value="PRTase_dom"/>
</dbReference>
<dbReference type="GO" id="GO:0019856">
    <property type="term" value="P:pyrimidine nucleobase biosynthetic process"/>
    <property type="evidence" value="ECO:0007669"/>
    <property type="project" value="TreeGrafter"/>
</dbReference>
<comment type="function">
    <text evidence="6">Catalyzes the transfer of a ribosyl phosphate group from 5-phosphoribose 1-diphosphate to orotate, leading to the formation of orotidine monophosphate (OMP).</text>
</comment>
<proteinExistence type="inferred from homology"/>
<evidence type="ECO:0000313" key="9">
    <source>
        <dbReference type="EMBL" id="TGG91191.1"/>
    </source>
</evidence>
<dbReference type="Pfam" id="PF00156">
    <property type="entry name" value="Pribosyltran"/>
    <property type="match status" value="1"/>
</dbReference>
<evidence type="ECO:0000256" key="2">
    <source>
        <dbReference type="ARBA" id="ARBA00011971"/>
    </source>
</evidence>
<comment type="caution">
    <text evidence="9">The sequence shown here is derived from an EMBL/GenBank/DDBJ whole genome shotgun (WGS) entry which is preliminary data.</text>
</comment>
<dbReference type="GO" id="GO:0044205">
    <property type="term" value="P:'de novo' UMP biosynthetic process"/>
    <property type="evidence" value="ECO:0007669"/>
    <property type="project" value="UniProtKB-UniRule"/>
</dbReference>
<evidence type="ECO:0000256" key="6">
    <source>
        <dbReference type="HAMAP-Rule" id="MF_01208"/>
    </source>
</evidence>
<name>A0A524RM17_9CHRO</name>
<keyword evidence="5 6" id="KW-0665">Pyrimidine biosynthesis</keyword>
<keyword evidence="9" id="KW-0456">Lyase</keyword>
<keyword evidence="4 6" id="KW-0808">Transferase</keyword>
<dbReference type="InterPro" id="IPR023031">
    <property type="entry name" value="OPRT"/>
</dbReference>
<organism evidence="9 10">
    <name type="scientific">Aphanocapsa feldmannii 277cV</name>
    <dbReference type="NCBI Taxonomy" id="2507553"/>
    <lineage>
        <taxon>Bacteria</taxon>
        <taxon>Bacillati</taxon>
        <taxon>Cyanobacteriota</taxon>
        <taxon>Cyanophyceae</taxon>
        <taxon>Oscillatoriophycideae</taxon>
        <taxon>Chroococcales</taxon>
        <taxon>Microcystaceae</taxon>
        <taxon>Aphanocapsa</taxon>
    </lineage>
</organism>
<feature type="binding site" evidence="6">
    <location>
        <position position="385"/>
    </location>
    <ligand>
        <name>5-phospho-alpha-D-ribose 1-diphosphate</name>
        <dbReference type="ChEBI" id="CHEBI:58017"/>
        <note>ligand shared between dimeric partners</note>
    </ligand>
</feature>
<evidence type="ECO:0000256" key="3">
    <source>
        <dbReference type="ARBA" id="ARBA00022676"/>
    </source>
</evidence>
<dbReference type="GO" id="GO:0000287">
    <property type="term" value="F:magnesium ion binding"/>
    <property type="evidence" value="ECO:0007669"/>
    <property type="project" value="UniProtKB-UniRule"/>
</dbReference>
<gene>
    <name evidence="6" type="primary">pyrE</name>
    <name evidence="9" type="ORF">ERJ67_08605</name>
</gene>
<evidence type="ECO:0000256" key="5">
    <source>
        <dbReference type="ARBA" id="ARBA00022975"/>
    </source>
</evidence>
<evidence type="ECO:0000313" key="10">
    <source>
        <dbReference type="Proteomes" id="UP000317990"/>
    </source>
</evidence>
<sequence>MTFFVKLAEAVAANQSLLLVGLDPNPDMLQRWNERLGAGGSFMAQARRWVKAVVEQTRDQVCAYKPTLGFYQSLGPMGLDLLMEVRDLVPRSIPLILDAKHGDLNTSSSFAHYAFHGLGFDAVSLLPLAGQDLVAPFLLYPDRAVVVSCHSSNRSARPLLQHPSAESPFFLKLVEECCCWGTPEQLLLEVGTRDPDVLRQIRSIAPTRFMLLRSIWEAEERLPALLREGLNRSGDGLLLPIPQDLLVAEAIDKETAALRRRIEHLRQNALDTGDDSSCEVWIPAPSPSREPLDQLIVELFDIGCLMFGRYLQASGAVFNYYIDLRRIISNPNLFHRVLHAYAGELEALDFDRIAGIPYGSLPTATGLSLQLGKPLIYPRKEVKAHGARRLVEGDYEVGETVVVVDDIVISGGSVLEGIEKLESSGLEVRDVVVFLDHESGARERLATAGYGCHAVMPLSRITAVLTQEGRLDLEQLAVLRQHNASSTLSEPPPGASAPTPWPAQ</sequence>
<dbReference type="NCBIfam" id="NF004034">
    <property type="entry name" value="PRK05500.1"/>
    <property type="match status" value="1"/>
</dbReference>
<dbReference type="EC" id="2.4.2.10" evidence="2 6"/>
<keyword evidence="3 6" id="KW-0328">Glycosyltransferase</keyword>
<feature type="binding site" description="in other chain" evidence="6">
    <location>
        <position position="380"/>
    </location>
    <ligand>
        <name>5-phospho-alpha-D-ribose 1-diphosphate</name>
        <dbReference type="ChEBI" id="CHEBI:58017"/>
        <note>ligand shared between dimeric partners</note>
    </ligand>
</feature>
<comment type="catalytic activity">
    <reaction evidence="6">
        <text>orotidine 5'-phosphate + diphosphate = orotate + 5-phospho-alpha-D-ribose 1-diphosphate</text>
        <dbReference type="Rhea" id="RHEA:10380"/>
        <dbReference type="ChEBI" id="CHEBI:30839"/>
        <dbReference type="ChEBI" id="CHEBI:33019"/>
        <dbReference type="ChEBI" id="CHEBI:57538"/>
        <dbReference type="ChEBI" id="CHEBI:58017"/>
        <dbReference type="EC" id="2.4.2.10"/>
    </reaction>
</comment>
<dbReference type="Gene3D" id="3.40.50.2020">
    <property type="match status" value="1"/>
</dbReference>
<dbReference type="Gene3D" id="3.20.20.70">
    <property type="entry name" value="Aldolase class I"/>
    <property type="match status" value="1"/>
</dbReference>
<dbReference type="Proteomes" id="UP000317990">
    <property type="component" value="Unassembled WGS sequence"/>
</dbReference>
<evidence type="ECO:0000256" key="1">
    <source>
        <dbReference type="ARBA" id="ARBA00004889"/>
    </source>
</evidence>
<feature type="domain" description="Phosphoribosyltransferase" evidence="8">
    <location>
        <begin position="348"/>
        <end position="445"/>
    </location>
</feature>
<dbReference type="InterPro" id="IPR013785">
    <property type="entry name" value="Aldolase_TIM"/>
</dbReference>
<comment type="pathway">
    <text evidence="1 6">Pyrimidine metabolism; UMP biosynthesis via de novo pathway; UMP from orotate: step 1/2.</text>
</comment>
<comment type="subunit">
    <text evidence="6">Homodimer.</text>
</comment>
<evidence type="ECO:0000256" key="4">
    <source>
        <dbReference type="ARBA" id="ARBA00022679"/>
    </source>
</evidence>
<reference evidence="9 10" key="1">
    <citation type="journal article" date="2019" name="mSystems">
        <title>Life at home and on the roam: Genomic adaptions reflect the dual lifestyle of an intracellular, facultative symbiont.</title>
        <authorList>
            <person name="Burgsdorf I."/>
        </authorList>
    </citation>
    <scope>NUCLEOTIDE SEQUENCE [LARGE SCALE GENOMIC DNA]</scope>
    <source>
        <strain evidence="9">277cV</strain>
    </source>
</reference>
<feature type="compositionally biased region" description="Pro residues" evidence="7">
    <location>
        <begin position="490"/>
        <end position="504"/>
    </location>
</feature>
<dbReference type="CDD" id="cd06223">
    <property type="entry name" value="PRTases_typeI"/>
    <property type="match status" value="1"/>
</dbReference>
<dbReference type="InterPro" id="IPR011060">
    <property type="entry name" value="RibuloseP-bd_barrel"/>
</dbReference>
<dbReference type="GO" id="GO:0004588">
    <property type="term" value="F:orotate phosphoribosyltransferase activity"/>
    <property type="evidence" value="ECO:0007669"/>
    <property type="project" value="UniProtKB-UniRule"/>
</dbReference>
<feature type="binding site" evidence="6">
    <location>
        <position position="379"/>
    </location>
    <ligand>
        <name>5-phospho-alpha-D-ribose 1-diphosphate</name>
        <dbReference type="ChEBI" id="CHEBI:58017"/>
        <note>ligand shared between dimeric partners</note>
    </ligand>
</feature>
<protein>
    <recommendedName>
        <fullName evidence="2 6">Orotate phosphoribosyltransferase</fullName>
        <shortName evidence="6">OPRT</shortName>
        <shortName evidence="6">OPRTase</shortName>
        <ecNumber evidence="2 6">2.4.2.10</ecNumber>
    </recommendedName>
</protein>
<dbReference type="EMBL" id="SRMO01000083">
    <property type="protein sequence ID" value="TGG91191.1"/>
    <property type="molecule type" value="Genomic_DNA"/>
</dbReference>
<evidence type="ECO:0000256" key="7">
    <source>
        <dbReference type="SAM" id="MobiDB-lite"/>
    </source>
</evidence>
<keyword evidence="6" id="KW-0460">Magnesium</keyword>
<feature type="region of interest" description="Disordered" evidence="7">
    <location>
        <begin position="483"/>
        <end position="504"/>
    </location>
</feature>
<dbReference type="SUPFAM" id="SSF53271">
    <property type="entry name" value="PRTase-like"/>
    <property type="match status" value="1"/>
</dbReference>
<dbReference type="SUPFAM" id="SSF51366">
    <property type="entry name" value="Ribulose-phoshate binding barrel"/>
    <property type="match status" value="1"/>
</dbReference>
<comment type="similarity">
    <text evidence="6">Belongs to the purine/pyrimidine phosphoribosyltransferase family. PyrE subfamily.</text>
</comment>
<dbReference type="UniPathway" id="UPA00070">
    <property type="reaction ID" value="UER00119"/>
</dbReference>
<dbReference type="InterPro" id="IPR029057">
    <property type="entry name" value="PRTase-like"/>
</dbReference>
<dbReference type="GO" id="GO:0016829">
    <property type="term" value="F:lyase activity"/>
    <property type="evidence" value="ECO:0007669"/>
    <property type="project" value="UniProtKB-KW"/>
</dbReference>
<dbReference type="PANTHER" id="PTHR19278:SF9">
    <property type="entry name" value="URIDINE 5'-MONOPHOSPHATE SYNTHASE"/>
    <property type="match status" value="1"/>
</dbReference>
<accession>A0A524RM17</accession>
<dbReference type="PANTHER" id="PTHR19278">
    <property type="entry name" value="OROTATE PHOSPHORIBOSYLTRANSFERASE"/>
    <property type="match status" value="1"/>
</dbReference>
<evidence type="ECO:0000259" key="8">
    <source>
        <dbReference type="Pfam" id="PF00156"/>
    </source>
</evidence>
<dbReference type="HAMAP" id="MF_01208">
    <property type="entry name" value="PyrE"/>
    <property type="match status" value="1"/>
</dbReference>
<comment type="caution">
    <text evidence="6">Lacks conserved residue(s) required for the propagation of feature annotation.</text>
</comment>
<feature type="binding site" evidence="6">
    <location>
        <position position="383"/>
    </location>
    <ligand>
        <name>5-phospho-alpha-D-ribose 1-diphosphate</name>
        <dbReference type="ChEBI" id="CHEBI:58017"/>
        <note>ligand shared between dimeric partners</note>
    </ligand>
</feature>
<comment type="cofactor">
    <cofactor evidence="6">
        <name>Mg(2+)</name>
        <dbReference type="ChEBI" id="CHEBI:18420"/>
    </cofactor>
</comment>